<dbReference type="SMART" id="SM00220">
    <property type="entry name" value="S_TKc"/>
    <property type="match status" value="1"/>
</dbReference>
<keyword evidence="10" id="KW-1185">Reference proteome</keyword>
<keyword evidence="1" id="KW-0723">Serine/threonine-protein kinase</keyword>
<keyword evidence="3 6" id="KW-0547">Nucleotide-binding</keyword>
<dbReference type="InParanoid" id="A0A078AQJ5"/>
<dbReference type="GO" id="GO:0005524">
    <property type="term" value="F:ATP binding"/>
    <property type="evidence" value="ECO:0007669"/>
    <property type="project" value="UniProtKB-UniRule"/>
</dbReference>
<feature type="binding site" evidence="6">
    <location>
        <position position="33"/>
    </location>
    <ligand>
        <name>ATP</name>
        <dbReference type="ChEBI" id="CHEBI:30616"/>
    </ligand>
</feature>
<dbReference type="Gene3D" id="1.10.510.10">
    <property type="entry name" value="Transferase(Phosphotransferase) domain 1"/>
    <property type="match status" value="1"/>
</dbReference>
<dbReference type="PROSITE" id="PS00108">
    <property type="entry name" value="PROTEIN_KINASE_ST"/>
    <property type="match status" value="1"/>
</dbReference>
<evidence type="ECO:0000256" key="2">
    <source>
        <dbReference type="ARBA" id="ARBA00022679"/>
    </source>
</evidence>
<dbReference type="FunFam" id="1.10.510.10:FF:000624">
    <property type="entry name" value="Mitogen-activated protein kinase"/>
    <property type="match status" value="1"/>
</dbReference>
<dbReference type="AlphaFoldDB" id="A0A078AQJ5"/>
<dbReference type="FunFam" id="3.30.200.20:FF:000545">
    <property type="entry name" value="CMGC family protein kinase"/>
    <property type="match status" value="1"/>
</dbReference>
<sequence>MHRFKILNSLGDGSFGNVFKVQDKETGEILAMKKFKRKYKSWEDAVGNPEVKALIQLQHPNIVKLKEVIRHDDTLYMMFELLDMDVYKLIKSRRNAKSPFNEGEIRKMMFQIVQGLAYVHKHGFFHRDLKPDNLLVQNNAIIKISDFGLVREIKSAPPFTEYISTRWYRAPECVLRSRSYNYPVDIFALGCIMAEFYLMRPIFPGSSELDQINKIVQVLGSPNDWQDGERLAQRREINFPRYEKVNLQSLMPFASKDAINLMEWMLEYNPKKRPVCDQILKHQFFSSHISQYEMQKAFDSISGIRPKSGQKRNEIESMKIGPEGISIKKTERINEGQGRVNKADYPGEYQLREQELQEYKEKEKQLQKQQQQQVILKEKEKSKPRKIETPKKKPEPQDIQLAKNQTEKEDQKQVLPPLDGYEEQRKLYEYLKERQRKEYEEQAKKFIVNQQEGFQLRPVQAQVKKMKVIKKTAQRFYDIADQTPKKIDPDKIQKQDIKEIIKSKPLAKSLLLQENEKERQENRENQEMMMPPNAKYLQKIAIESENNMKQSQAERNERSRYQQKRQQLKSNAGERKHQNSQEYFPPPSLINNQSNKQLVTIKKTENPHVSPSLKFDKIVSALEHKQSPTIITKEKVQSIFPQKQIIPPTVERSLPQVQSQATLPKYNPLKESFNQSVKQFDASNTIQFDDQPKQYHSSIQKAGQNIVNSIIGESRNQLFNGLNKNSIGQSYSMGPKTSLLEQQQQYPGQNRYAERNNFKSPVHETQIASEFQQEKKFRDQFYQSIDPNSKTNVSSKYYTGRGEMTGYNYSPDQRSLYNNNYNRYDQQSNNITRDLRQTDTRSSFPQAYTNNSQYIQQNKYYYE</sequence>
<evidence type="ECO:0000256" key="4">
    <source>
        <dbReference type="ARBA" id="ARBA00022777"/>
    </source>
</evidence>
<dbReference type="EMBL" id="CCKQ01012806">
    <property type="protein sequence ID" value="CDW84444.1"/>
    <property type="molecule type" value="Genomic_DNA"/>
</dbReference>
<dbReference type="SUPFAM" id="SSF56112">
    <property type="entry name" value="Protein kinase-like (PK-like)"/>
    <property type="match status" value="1"/>
</dbReference>
<dbReference type="PANTHER" id="PTHR24055">
    <property type="entry name" value="MITOGEN-ACTIVATED PROTEIN KINASE"/>
    <property type="match status" value="1"/>
</dbReference>
<evidence type="ECO:0000259" key="8">
    <source>
        <dbReference type="PROSITE" id="PS50011"/>
    </source>
</evidence>
<dbReference type="OMA" id="IESENNM"/>
<evidence type="ECO:0000313" key="10">
    <source>
        <dbReference type="Proteomes" id="UP000039865"/>
    </source>
</evidence>
<dbReference type="InterPro" id="IPR050117">
    <property type="entry name" value="MAPK"/>
</dbReference>
<dbReference type="InterPro" id="IPR008271">
    <property type="entry name" value="Ser/Thr_kinase_AS"/>
</dbReference>
<name>A0A078AQJ5_STYLE</name>
<dbReference type="InterPro" id="IPR017441">
    <property type="entry name" value="Protein_kinase_ATP_BS"/>
</dbReference>
<evidence type="ECO:0000256" key="1">
    <source>
        <dbReference type="ARBA" id="ARBA00022527"/>
    </source>
</evidence>
<proteinExistence type="predicted"/>
<evidence type="ECO:0000256" key="5">
    <source>
        <dbReference type="ARBA" id="ARBA00022840"/>
    </source>
</evidence>
<gene>
    <name evidence="9" type="primary">Contig3955.g4228</name>
    <name evidence="9" type="ORF">STYLEM_13507</name>
</gene>
<dbReference type="OrthoDB" id="2158884at2759"/>
<reference evidence="9 10" key="1">
    <citation type="submission" date="2014-06" db="EMBL/GenBank/DDBJ databases">
        <authorList>
            <person name="Swart Estienne"/>
        </authorList>
    </citation>
    <scope>NUCLEOTIDE SEQUENCE [LARGE SCALE GENOMIC DNA]</scope>
    <source>
        <strain evidence="9 10">130c</strain>
    </source>
</reference>
<dbReference type="CDD" id="cd07830">
    <property type="entry name" value="STKc_MAK_like"/>
    <property type="match status" value="1"/>
</dbReference>
<feature type="region of interest" description="Disordered" evidence="7">
    <location>
        <begin position="303"/>
        <end position="323"/>
    </location>
</feature>
<feature type="domain" description="Protein kinase" evidence="8">
    <location>
        <begin position="4"/>
        <end position="285"/>
    </location>
</feature>
<dbReference type="Proteomes" id="UP000039865">
    <property type="component" value="Unassembled WGS sequence"/>
</dbReference>
<keyword evidence="4 9" id="KW-0418">Kinase</keyword>
<dbReference type="InterPro" id="IPR000719">
    <property type="entry name" value="Prot_kinase_dom"/>
</dbReference>
<keyword evidence="2" id="KW-0808">Transferase</keyword>
<dbReference type="InterPro" id="IPR011009">
    <property type="entry name" value="Kinase-like_dom_sf"/>
</dbReference>
<dbReference type="Gene3D" id="3.30.200.20">
    <property type="entry name" value="Phosphorylase Kinase, domain 1"/>
    <property type="match status" value="1"/>
</dbReference>
<accession>A0A078AQJ5</accession>
<dbReference type="PROSITE" id="PS00107">
    <property type="entry name" value="PROTEIN_KINASE_ATP"/>
    <property type="match status" value="1"/>
</dbReference>
<evidence type="ECO:0000313" key="9">
    <source>
        <dbReference type="EMBL" id="CDW84444.1"/>
    </source>
</evidence>
<protein>
    <submittedName>
        <fullName evidence="9">Male germ cell-associated kinase</fullName>
    </submittedName>
</protein>
<feature type="compositionally biased region" description="Basic and acidic residues" evidence="7">
    <location>
        <begin position="514"/>
        <end position="526"/>
    </location>
</feature>
<dbReference type="PROSITE" id="PS50011">
    <property type="entry name" value="PROTEIN_KINASE_DOM"/>
    <property type="match status" value="1"/>
</dbReference>
<feature type="region of interest" description="Disordered" evidence="7">
    <location>
        <begin position="511"/>
        <end position="531"/>
    </location>
</feature>
<evidence type="ECO:0000256" key="7">
    <source>
        <dbReference type="SAM" id="MobiDB-lite"/>
    </source>
</evidence>
<organism evidence="9 10">
    <name type="scientific">Stylonychia lemnae</name>
    <name type="common">Ciliate</name>
    <dbReference type="NCBI Taxonomy" id="5949"/>
    <lineage>
        <taxon>Eukaryota</taxon>
        <taxon>Sar</taxon>
        <taxon>Alveolata</taxon>
        <taxon>Ciliophora</taxon>
        <taxon>Intramacronucleata</taxon>
        <taxon>Spirotrichea</taxon>
        <taxon>Stichotrichia</taxon>
        <taxon>Sporadotrichida</taxon>
        <taxon>Oxytrichidae</taxon>
        <taxon>Stylonychinae</taxon>
        <taxon>Stylonychia</taxon>
    </lineage>
</organism>
<dbReference type="Pfam" id="PF00069">
    <property type="entry name" value="Pkinase"/>
    <property type="match status" value="1"/>
</dbReference>
<evidence type="ECO:0000256" key="6">
    <source>
        <dbReference type="PROSITE-ProRule" id="PRU10141"/>
    </source>
</evidence>
<keyword evidence="5 6" id="KW-0067">ATP-binding</keyword>
<evidence type="ECO:0000256" key="3">
    <source>
        <dbReference type="ARBA" id="ARBA00022741"/>
    </source>
</evidence>
<feature type="compositionally biased region" description="Basic and acidic residues" evidence="7">
    <location>
        <begin position="376"/>
        <end position="396"/>
    </location>
</feature>
<feature type="region of interest" description="Disordered" evidence="7">
    <location>
        <begin position="547"/>
        <end position="592"/>
    </location>
</feature>
<dbReference type="GO" id="GO:0004674">
    <property type="term" value="F:protein serine/threonine kinase activity"/>
    <property type="evidence" value="ECO:0007669"/>
    <property type="project" value="UniProtKB-KW"/>
</dbReference>
<feature type="region of interest" description="Disordered" evidence="7">
    <location>
        <begin position="370"/>
        <end position="411"/>
    </location>
</feature>